<evidence type="ECO:0000256" key="3">
    <source>
        <dbReference type="ARBA" id="ARBA00022989"/>
    </source>
</evidence>
<dbReference type="GO" id="GO:0016020">
    <property type="term" value="C:membrane"/>
    <property type="evidence" value="ECO:0007669"/>
    <property type="project" value="UniProtKB-SubCell"/>
</dbReference>
<feature type="region of interest" description="Disordered" evidence="5">
    <location>
        <begin position="63"/>
        <end position="88"/>
    </location>
</feature>
<dbReference type="PANTHER" id="PTHR30168:SF0">
    <property type="entry name" value="INNER MEMBRANE PROTEIN"/>
    <property type="match status" value="1"/>
</dbReference>
<name>A0A0L6CHL5_9MICO</name>
<protein>
    <submittedName>
        <fullName evidence="7">Membrane protein</fullName>
    </submittedName>
</protein>
<feature type="transmembrane region" description="Helical" evidence="6">
    <location>
        <begin position="34"/>
        <end position="53"/>
    </location>
</feature>
<gene>
    <name evidence="7" type="ORF">VV01_08735</name>
</gene>
<dbReference type="SUPFAM" id="SSF55486">
    <property type="entry name" value="Metalloproteases ('zincins'), catalytic domain"/>
    <property type="match status" value="1"/>
</dbReference>
<dbReference type="OrthoDB" id="9774900at2"/>
<feature type="compositionally biased region" description="Polar residues" evidence="5">
    <location>
        <begin position="1"/>
        <end position="16"/>
    </location>
</feature>
<evidence type="ECO:0000256" key="2">
    <source>
        <dbReference type="ARBA" id="ARBA00022692"/>
    </source>
</evidence>
<dbReference type="RefSeq" id="WP_050669541.1">
    <property type="nucleotide sequence ID" value="NZ_LAIR01000002.1"/>
</dbReference>
<proteinExistence type="predicted"/>
<feature type="region of interest" description="Disordered" evidence="5">
    <location>
        <begin position="1"/>
        <end position="26"/>
    </location>
</feature>
<keyword evidence="2 6" id="KW-0812">Transmembrane</keyword>
<comment type="caution">
    <text evidence="7">The sequence shown here is derived from an EMBL/GenBank/DDBJ whole genome shotgun (WGS) entry which is preliminary data.</text>
</comment>
<comment type="subcellular location">
    <subcellularLocation>
        <location evidence="1">Membrane</location>
        <topology evidence="1">Single-pass membrane protein</topology>
    </subcellularLocation>
</comment>
<feature type="compositionally biased region" description="Gly residues" evidence="5">
    <location>
        <begin position="63"/>
        <end position="75"/>
    </location>
</feature>
<accession>A0A0L6CHL5</accession>
<evidence type="ECO:0000313" key="7">
    <source>
        <dbReference type="EMBL" id="KNX37209.1"/>
    </source>
</evidence>
<dbReference type="Proteomes" id="UP000037397">
    <property type="component" value="Unassembled WGS sequence"/>
</dbReference>
<evidence type="ECO:0000256" key="5">
    <source>
        <dbReference type="SAM" id="MobiDB-lite"/>
    </source>
</evidence>
<organism evidence="7 8">
    <name type="scientific">Luteipulveratus halotolerans</name>
    <dbReference type="NCBI Taxonomy" id="1631356"/>
    <lineage>
        <taxon>Bacteria</taxon>
        <taxon>Bacillati</taxon>
        <taxon>Actinomycetota</taxon>
        <taxon>Actinomycetes</taxon>
        <taxon>Micrococcales</taxon>
        <taxon>Dermacoccaceae</taxon>
        <taxon>Luteipulveratus</taxon>
    </lineage>
</organism>
<keyword evidence="3 6" id="KW-1133">Transmembrane helix</keyword>
<dbReference type="PATRIC" id="fig|1631356.3.peg.1693"/>
<sequence length="323" mass="33159">MTFNDNANLDTSQVESGGSGGGGFGGGGGGISPGGIGVGGIGGLIIMILMVLFGGNLTGGTSGTGTGTGQQGGLGQDTSQIGAAGSGGDQVASSISQCKTGADANRDDTCRVIGTVNSVQNFWNGALPKYGKSYSPAKTVLYSGATQTACGTGSSQMGPFYCPLDQKVYIDVSFFSELSSKYGADGGNLAQMYVVAHEYGHHVQNIFGVLDRAQQDPQGAQSAAVRTELQADCYAGIWVHFASTTKDAEGNILLKQPTDQDIQSALSAASAVGDDRIQEKAQGRVTPENWTHGSSAQRQKWFMTGYQSGDVNACDTFNAQDLG</sequence>
<dbReference type="Pfam" id="PF04228">
    <property type="entry name" value="Zn_peptidase"/>
    <property type="match status" value="1"/>
</dbReference>
<keyword evidence="4 6" id="KW-0472">Membrane</keyword>
<dbReference type="InterPro" id="IPR007343">
    <property type="entry name" value="Uncharacterised_pept_Zn_put"/>
</dbReference>
<evidence type="ECO:0000256" key="6">
    <source>
        <dbReference type="SAM" id="Phobius"/>
    </source>
</evidence>
<evidence type="ECO:0000256" key="4">
    <source>
        <dbReference type="ARBA" id="ARBA00023136"/>
    </source>
</evidence>
<feature type="compositionally biased region" description="Gly residues" evidence="5">
    <location>
        <begin position="17"/>
        <end position="26"/>
    </location>
</feature>
<keyword evidence="8" id="KW-1185">Reference proteome</keyword>
<dbReference type="AlphaFoldDB" id="A0A0L6CHL5"/>
<dbReference type="EMBL" id="LAIR01000002">
    <property type="protein sequence ID" value="KNX37209.1"/>
    <property type="molecule type" value="Genomic_DNA"/>
</dbReference>
<dbReference type="STRING" id="1631356.VV01_08735"/>
<evidence type="ECO:0000313" key="8">
    <source>
        <dbReference type="Proteomes" id="UP000037397"/>
    </source>
</evidence>
<reference evidence="8" key="1">
    <citation type="submission" date="2015-03" db="EMBL/GenBank/DDBJ databases">
        <title>Luteipulveratus halotolerans sp. nov., a novel actinobacterium (Dermacoccaceae) from Sarawak, Malaysia.</title>
        <authorList>
            <person name="Juboi H."/>
            <person name="Basik A."/>
            <person name="Shamsul S.S."/>
            <person name="Arnold P."/>
            <person name="Schmitt E.K."/>
            <person name="Sanglier J.-J."/>
            <person name="Yeo T."/>
        </authorList>
    </citation>
    <scope>NUCLEOTIDE SEQUENCE [LARGE SCALE GENOMIC DNA]</scope>
    <source>
        <strain evidence="8">C296001</strain>
    </source>
</reference>
<dbReference type="PANTHER" id="PTHR30168">
    <property type="entry name" value="PUTATIVE MEMBRANE PROTEIN YPFJ"/>
    <property type="match status" value="1"/>
</dbReference>
<evidence type="ECO:0000256" key="1">
    <source>
        <dbReference type="ARBA" id="ARBA00004167"/>
    </source>
</evidence>